<keyword evidence="1" id="KW-0472">Membrane</keyword>
<dbReference type="EMBL" id="JAPFRD010000010">
    <property type="protein sequence ID" value="MCW8108481.1"/>
    <property type="molecule type" value="Genomic_DNA"/>
</dbReference>
<feature type="transmembrane region" description="Helical" evidence="1">
    <location>
        <begin position="40"/>
        <end position="59"/>
    </location>
</feature>
<evidence type="ECO:0000313" key="2">
    <source>
        <dbReference type="EMBL" id="MCW8108481.1"/>
    </source>
</evidence>
<keyword evidence="1" id="KW-0812">Transmembrane</keyword>
<accession>A0ABT3P8S1</accession>
<feature type="transmembrane region" description="Helical" evidence="1">
    <location>
        <begin position="93"/>
        <end position="116"/>
    </location>
</feature>
<organism evidence="2 3">
    <name type="scientific">Alteromonas aquimaris</name>
    <dbReference type="NCBI Taxonomy" id="2998417"/>
    <lineage>
        <taxon>Bacteria</taxon>
        <taxon>Pseudomonadati</taxon>
        <taxon>Pseudomonadota</taxon>
        <taxon>Gammaproteobacteria</taxon>
        <taxon>Alteromonadales</taxon>
        <taxon>Alteromonadaceae</taxon>
        <taxon>Alteromonas/Salinimonas group</taxon>
        <taxon>Alteromonas</taxon>
    </lineage>
</organism>
<evidence type="ECO:0000256" key="1">
    <source>
        <dbReference type="SAM" id="Phobius"/>
    </source>
</evidence>
<keyword evidence="1" id="KW-1133">Transmembrane helix</keyword>
<feature type="transmembrane region" description="Helical" evidence="1">
    <location>
        <begin position="66"/>
        <end position="87"/>
    </location>
</feature>
<sequence length="128" mass="14415">MSWFKIFIFSLLLVIFQVTPTTLTSLYLGINQELSLLRFWGEYFAIGFMGFLVFFLMGFQRLPNPYLHAFIVALLQHLFCVVFYIAVLGGMSYSILSAIELSFTLLALLAGTFLGLKVAHSKGEQVAT</sequence>
<comment type="caution">
    <text evidence="2">The sequence shown here is derived from an EMBL/GenBank/DDBJ whole genome shotgun (WGS) entry which is preliminary data.</text>
</comment>
<dbReference type="Proteomes" id="UP001142810">
    <property type="component" value="Unassembled WGS sequence"/>
</dbReference>
<protein>
    <submittedName>
        <fullName evidence="2">Uncharacterized protein</fullName>
    </submittedName>
</protein>
<dbReference type="RefSeq" id="WP_265617206.1">
    <property type="nucleotide sequence ID" value="NZ_JAPFRD010000010.1"/>
</dbReference>
<proteinExistence type="predicted"/>
<gene>
    <name evidence="2" type="ORF">OPS25_08235</name>
</gene>
<evidence type="ECO:0000313" key="3">
    <source>
        <dbReference type="Proteomes" id="UP001142810"/>
    </source>
</evidence>
<keyword evidence="3" id="KW-1185">Reference proteome</keyword>
<name>A0ABT3P8S1_9ALTE</name>
<reference evidence="2" key="1">
    <citation type="submission" date="2022-11" db="EMBL/GenBank/DDBJ databases">
        <title>Alteromonas sp. nov., isolated from sea water of the Qingdao.</title>
        <authorList>
            <person name="Wang Q."/>
        </authorList>
    </citation>
    <scope>NUCLEOTIDE SEQUENCE</scope>
    <source>
        <strain evidence="2">ASW11-7</strain>
    </source>
</reference>